<dbReference type="EMBL" id="CAJVPV010004412">
    <property type="protein sequence ID" value="CAG8572901.1"/>
    <property type="molecule type" value="Genomic_DNA"/>
</dbReference>
<dbReference type="Proteomes" id="UP000789342">
    <property type="component" value="Unassembled WGS sequence"/>
</dbReference>
<keyword evidence="2" id="KW-1185">Reference proteome</keyword>
<name>A0A9N9BLE4_9GLOM</name>
<protein>
    <submittedName>
        <fullName evidence="1">12411_t:CDS:1</fullName>
    </submittedName>
</protein>
<gene>
    <name evidence="1" type="ORF">AMORRO_LOCUS6553</name>
</gene>
<organism evidence="1 2">
    <name type="scientific">Acaulospora morrowiae</name>
    <dbReference type="NCBI Taxonomy" id="94023"/>
    <lineage>
        <taxon>Eukaryota</taxon>
        <taxon>Fungi</taxon>
        <taxon>Fungi incertae sedis</taxon>
        <taxon>Mucoromycota</taxon>
        <taxon>Glomeromycotina</taxon>
        <taxon>Glomeromycetes</taxon>
        <taxon>Diversisporales</taxon>
        <taxon>Acaulosporaceae</taxon>
        <taxon>Acaulospora</taxon>
    </lineage>
</organism>
<accession>A0A9N9BLE4</accession>
<dbReference type="AlphaFoldDB" id="A0A9N9BLE4"/>
<evidence type="ECO:0000313" key="2">
    <source>
        <dbReference type="Proteomes" id="UP000789342"/>
    </source>
</evidence>
<comment type="caution">
    <text evidence="1">The sequence shown here is derived from an EMBL/GenBank/DDBJ whole genome shotgun (WGS) entry which is preliminary data.</text>
</comment>
<proteinExistence type="predicted"/>
<sequence length="80" mass="9008">MKLWVLGLPPQGVDYAVPRGPFVEWLVPRTSPSCCWRNDTNHSSEETPPATNIFGHIFASSTRMAGRMAEKIVAFYNELK</sequence>
<reference evidence="1" key="1">
    <citation type="submission" date="2021-06" db="EMBL/GenBank/DDBJ databases">
        <authorList>
            <person name="Kallberg Y."/>
            <person name="Tangrot J."/>
            <person name="Rosling A."/>
        </authorList>
    </citation>
    <scope>NUCLEOTIDE SEQUENCE</scope>
    <source>
        <strain evidence="1">CL551</strain>
    </source>
</reference>
<evidence type="ECO:0000313" key="1">
    <source>
        <dbReference type="EMBL" id="CAG8572901.1"/>
    </source>
</evidence>